<dbReference type="PANTHER" id="PTHR44119:SF4">
    <property type="entry name" value="AEROBIC COBALTOCHELATASE SUBUNIT COBN"/>
    <property type="match status" value="1"/>
</dbReference>
<dbReference type="Pfam" id="PF02514">
    <property type="entry name" value="CobN-Mg_chel"/>
    <property type="match status" value="1"/>
</dbReference>
<evidence type="ECO:0000259" key="1">
    <source>
        <dbReference type="Pfam" id="PF02514"/>
    </source>
</evidence>
<proteinExistence type="predicted"/>
<protein>
    <submittedName>
        <fullName evidence="2">Cobaltochelatase subunit CobN</fullName>
    </submittedName>
</protein>
<sequence length="510" mass="55485">MARARLVLVRLLGGRGSWSYGLERLLVWSRGGGRHLLVMDGAGPDPHLESLSTTTPAYTGKVAAALAMGGPCNMAAVLSSLEWLVGEGRETAPTPVPIEDPLLHDWRDEGGTPVGVLFYRALAQCGDLAVVDGLIAALRGQGLAPKALLVSGLRQAPLQDAVQRLWRREAVAAVVCGTGFATVDLSLAEAGAPLWDSLAVPVLQLICSSQSREHWLRSSVGLGPVDLTMQVALPELDGRLLGRVVGFRELQGEDSRLQTALHRSVPDQQRLHWTARHLHSWINLRRTPRQRRRIALVLANYPSRNARLANGVGLDTPASAAAVLGWLRQAGYGLGADLPADGDELINALLRGQTNDPESHQLRPLTHLPLQAYLRWYNALSPGFRAGLERHWGAAEQDRELEPEGFPIRGLRFAEVVLLLQPSRGYERDPALSYHSPDLPPTHHYLATYHWLQRSFGAHAVVHLGKHGNLEWLPGKGVGLSCDCGPDVVLQPLPHLYPFIVNDPGEGTQA</sequence>
<evidence type="ECO:0000313" key="3">
    <source>
        <dbReference type="Proteomes" id="UP000315454"/>
    </source>
</evidence>
<accession>A0A524RUF3</accession>
<dbReference type="AlphaFoldDB" id="A0A524RUF3"/>
<dbReference type="PANTHER" id="PTHR44119">
    <property type="entry name" value="MAGNESIUM-CHELATASE SUBUNIT CHLH, CHLOROPLASTIC"/>
    <property type="match status" value="1"/>
</dbReference>
<name>A0A524RUF3_9CHRO</name>
<dbReference type="EMBL" id="SRMN01000071">
    <property type="protein sequence ID" value="TGH21587.1"/>
    <property type="molecule type" value="Genomic_DNA"/>
</dbReference>
<reference evidence="2 3" key="1">
    <citation type="journal article" date="2019" name="mSystems">
        <title>Life at home and on the roam: Genomic adaptions reflect the dual lifestyle of an intracellular, facultative symbiont.</title>
        <authorList>
            <person name="Burgsdorf I."/>
        </authorList>
    </citation>
    <scope>NUCLEOTIDE SEQUENCE [LARGE SCALE GENOMIC DNA]</scope>
    <source>
        <strain evidence="2">277cI</strain>
    </source>
</reference>
<evidence type="ECO:0000313" key="2">
    <source>
        <dbReference type="EMBL" id="TGH21587.1"/>
    </source>
</evidence>
<dbReference type="InterPro" id="IPR003672">
    <property type="entry name" value="CobN/Mg_chltase"/>
</dbReference>
<feature type="non-terminal residue" evidence="2">
    <location>
        <position position="510"/>
    </location>
</feature>
<comment type="caution">
    <text evidence="2">The sequence shown here is derived from an EMBL/GenBank/DDBJ whole genome shotgun (WGS) entry which is preliminary data.</text>
</comment>
<feature type="domain" description="CobN/magnesium chelatase" evidence="1">
    <location>
        <begin position="106"/>
        <end position="510"/>
    </location>
</feature>
<dbReference type="Proteomes" id="UP000315454">
    <property type="component" value="Unassembled WGS sequence"/>
</dbReference>
<gene>
    <name evidence="2" type="ORF">ERJ68_05290</name>
</gene>
<organism evidence="2 3">
    <name type="scientific">Aphanocapsa feldmannii 277cI</name>
    <dbReference type="NCBI Taxonomy" id="2507554"/>
    <lineage>
        <taxon>Bacteria</taxon>
        <taxon>Bacillati</taxon>
        <taxon>Cyanobacteriota</taxon>
        <taxon>Cyanophyceae</taxon>
        <taxon>Oscillatoriophycideae</taxon>
        <taxon>Chroococcales</taxon>
        <taxon>Microcystaceae</taxon>
        <taxon>Aphanocapsa</taxon>
    </lineage>
</organism>